<name>A0A1V4ATF7_9BACT</name>
<dbReference type="Gene3D" id="1.10.1130.10">
    <property type="entry name" value="Flavocytochrome C3, Chain A"/>
    <property type="match status" value="1"/>
</dbReference>
<evidence type="ECO:0000313" key="3">
    <source>
        <dbReference type="Proteomes" id="UP000189681"/>
    </source>
</evidence>
<feature type="chain" id="PRO_5013274131" evidence="1">
    <location>
        <begin position="22"/>
        <end position="251"/>
    </location>
</feature>
<dbReference type="STRING" id="1004156.AYP45_09065"/>
<comment type="caution">
    <text evidence="2">The sequence shown here is derived from an EMBL/GenBank/DDBJ whole genome shotgun (WGS) entry which is preliminary data.</text>
</comment>
<dbReference type="InterPro" id="IPR036280">
    <property type="entry name" value="Multihaem_cyt_sf"/>
</dbReference>
<accession>A0A1V4ATF7</accession>
<evidence type="ECO:0000313" key="2">
    <source>
        <dbReference type="EMBL" id="OOP56422.1"/>
    </source>
</evidence>
<dbReference type="SUPFAM" id="SSF48695">
    <property type="entry name" value="Multiheme cytochromes"/>
    <property type="match status" value="1"/>
</dbReference>
<organism evidence="2 3">
    <name type="scientific">Candidatus Brocadia carolinensis</name>
    <dbReference type="NCBI Taxonomy" id="1004156"/>
    <lineage>
        <taxon>Bacteria</taxon>
        <taxon>Pseudomonadati</taxon>
        <taxon>Planctomycetota</taxon>
        <taxon>Candidatus Brocadiia</taxon>
        <taxon>Candidatus Brocadiales</taxon>
        <taxon>Candidatus Brocadiaceae</taxon>
        <taxon>Candidatus Brocadia</taxon>
    </lineage>
</organism>
<protein>
    <submittedName>
        <fullName evidence="2">Uncharacterized protein</fullName>
    </submittedName>
</protein>
<dbReference type="EMBL" id="AYTS01000082">
    <property type="protein sequence ID" value="OOP56422.1"/>
    <property type="molecule type" value="Genomic_DNA"/>
</dbReference>
<keyword evidence="1" id="KW-0732">Signal</keyword>
<proteinExistence type="predicted"/>
<sequence>MVKFYVQLMFYLGIVALSSIAKGNDRFTAKPDAVPFPSGSCTDRCHVNYLAYYTVYQGEIFGHESHSPHQGLECHQCHNNDAVHTKTHGELTIQKKDCWVCHHKSEQEIASGSFSKNQEMSLECFHCHAEVQDYRKGEIQGMEIKMPDWMSAAVSCTDCHKPEPDGLSFKAVRNHCIACHNNDYGLLHDAWKETLDKQIKQFSGNGTGTQDTRNLLRLVQSYGMHNFRLSQKILKSMEIAREKPGQGEDTF</sequence>
<gene>
    <name evidence="2" type="ORF">AYP45_09065</name>
</gene>
<evidence type="ECO:0000256" key="1">
    <source>
        <dbReference type="SAM" id="SignalP"/>
    </source>
</evidence>
<reference evidence="2 3" key="1">
    <citation type="journal article" date="2017" name="Water Res.">
        <title>Discovery and metagenomic analysis of an anammox bacterial enrichment related to Candidatus "Brocadia caroliniensis" in a full-scale glycerol-fed nitritation-denitritation separate centrate treatment process.</title>
        <authorList>
            <person name="Park H."/>
            <person name="Brotto A.C."/>
            <person name="van Loosdrecht M.C."/>
            <person name="Chandran K."/>
        </authorList>
    </citation>
    <scope>NUCLEOTIDE SEQUENCE [LARGE SCALE GENOMIC DNA]</scope>
    <source>
        <strain evidence="2">26THWARD</strain>
    </source>
</reference>
<dbReference type="AlphaFoldDB" id="A0A1V4ATF7"/>
<dbReference type="Proteomes" id="UP000189681">
    <property type="component" value="Unassembled WGS sequence"/>
</dbReference>
<feature type="signal peptide" evidence="1">
    <location>
        <begin position="1"/>
        <end position="21"/>
    </location>
</feature>